<dbReference type="AlphaFoldDB" id="A0A0L0F9M1"/>
<gene>
    <name evidence="1" type="ORF">SARC_14023</name>
</gene>
<accession>A0A0L0F9M1</accession>
<name>A0A0L0F9M1_9EUKA</name>
<feature type="non-terminal residue" evidence="1">
    <location>
        <position position="1"/>
    </location>
</feature>
<evidence type="ECO:0000313" key="1">
    <source>
        <dbReference type="EMBL" id="KNC73422.1"/>
    </source>
</evidence>
<evidence type="ECO:0008006" key="3">
    <source>
        <dbReference type="Google" id="ProtNLM"/>
    </source>
</evidence>
<dbReference type="RefSeq" id="XP_014147324.1">
    <property type="nucleotide sequence ID" value="XM_014291849.1"/>
</dbReference>
<reference evidence="1 2" key="1">
    <citation type="submission" date="2011-02" db="EMBL/GenBank/DDBJ databases">
        <title>The Genome Sequence of Sphaeroforma arctica JP610.</title>
        <authorList>
            <consortium name="The Broad Institute Genome Sequencing Platform"/>
            <person name="Russ C."/>
            <person name="Cuomo C."/>
            <person name="Young S.K."/>
            <person name="Zeng Q."/>
            <person name="Gargeya S."/>
            <person name="Alvarado L."/>
            <person name="Berlin A."/>
            <person name="Chapman S.B."/>
            <person name="Chen Z."/>
            <person name="Freedman E."/>
            <person name="Gellesch M."/>
            <person name="Goldberg J."/>
            <person name="Griggs A."/>
            <person name="Gujja S."/>
            <person name="Heilman E."/>
            <person name="Heiman D."/>
            <person name="Howarth C."/>
            <person name="Mehta T."/>
            <person name="Neiman D."/>
            <person name="Pearson M."/>
            <person name="Roberts A."/>
            <person name="Saif S."/>
            <person name="Shea T."/>
            <person name="Shenoy N."/>
            <person name="Sisk P."/>
            <person name="Stolte C."/>
            <person name="Sykes S."/>
            <person name="White J."/>
            <person name="Yandava C."/>
            <person name="Burger G."/>
            <person name="Gray M.W."/>
            <person name="Holland P.W.H."/>
            <person name="King N."/>
            <person name="Lang F.B.F."/>
            <person name="Roger A.J."/>
            <person name="Ruiz-Trillo I."/>
            <person name="Haas B."/>
            <person name="Nusbaum C."/>
            <person name="Birren B."/>
        </authorList>
    </citation>
    <scope>NUCLEOTIDE SEQUENCE [LARGE SCALE GENOMIC DNA]</scope>
    <source>
        <strain evidence="1 2">JP610</strain>
    </source>
</reference>
<dbReference type="InterPro" id="IPR016068">
    <property type="entry name" value="Translin_N"/>
</dbReference>
<dbReference type="Proteomes" id="UP000054560">
    <property type="component" value="Unassembled WGS sequence"/>
</dbReference>
<keyword evidence="2" id="KW-1185">Reference proteome</keyword>
<protein>
    <recommendedName>
        <fullName evidence="3">BRO1 domain-containing protein</fullName>
    </recommendedName>
</protein>
<evidence type="ECO:0000313" key="2">
    <source>
        <dbReference type="Proteomes" id="UP000054560"/>
    </source>
</evidence>
<feature type="non-terminal residue" evidence="1">
    <location>
        <position position="72"/>
    </location>
</feature>
<dbReference type="GeneID" id="25914527"/>
<sequence>ITSVKADSDREALLTDAAEKLGEIRNIMASGLLKELDSAGARELYSKQYSPGLQEYVEAASMYYYLKAGGDM</sequence>
<dbReference type="InterPro" id="IPR002848">
    <property type="entry name" value="Translin_fam"/>
</dbReference>
<dbReference type="GO" id="GO:0043565">
    <property type="term" value="F:sequence-specific DNA binding"/>
    <property type="evidence" value="ECO:0007669"/>
    <property type="project" value="InterPro"/>
</dbReference>
<dbReference type="InterPro" id="IPR036081">
    <property type="entry name" value="Translin_sf"/>
</dbReference>
<dbReference type="Pfam" id="PF01997">
    <property type="entry name" value="Translin"/>
    <property type="match status" value="1"/>
</dbReference>
<organism evidence="1 2">
    <name type="scientific">Sphaeroforma arctica JP610</name>
    <dbReference type="NCBI Taxonomy" id="667725"/>
    <lineage>
        <taxon>Eukaryota</taxon>
        <taxon>Ichthyosporea</taxon>
        <taxon>Ichthyophonida</taxon>
        <taxon>Sphaeroforma</taxon>
    </lineage>
</organism>
<dbReference type="OrthoDB" id="31005at2759"/>
<dbReference type="SUPFAM" id="SSF74784">
    <property type="entry name" value="Translin"/>
    <property type="match status" value="1"/>
</dbReference>
<dbReference type="EMBL" id="KQ245639">
    <property type="protein sequence ID" value="KNC73422.1"/>
    <property type="molecule type" value="Genomic_DNA"/>
</dbReference>
<proteinExistence type="predicted"/>
<dbReference type="Gene3D" id="1.20.58.190">
    <property type="entry name" value="Translin, domain 1"/>
    <property type="match status" value="1"/>
</dbReference>